<feature type="transmembrane region" description="Helical" evidence="9">
    <location>
        <begin position="255"/>
        <end position="275"/>
    </location>
</feature>
<dbReference type="SUPFAM" id="SSF49464">
    <property type="entry name" value="Carboxypeptidase regulatory domain-like"/>
    <property type="match status" value="2"/>
</dbReference>
<feature type="domain" description="Major facilitator superfamily (MFS) profile" evidence="10">
    <location>
        <begin position="34"/>
        <end position="551"/>
    </location>
</feature>
<dbReference type="InterPro" id="IPR011701">
    <property type="entry name" value="MFS"/>
</dbReference>
<feature type="transmembrane region" description="Helical" evidence="9">
    <location>
        <begin position="31"/>
        <end position="56"/>
    </location>
</feature>
<dbReference type="Proteomes" id="UP001206128">
    <property type="component" value="Unassembled WGS sequence"/>
</dbReference>
<dbReference type="Gene3D" id="1.20.1720.10">
    <property type="entry name" value="Multidrug resistance protein D"/>
    <property type="match status" value="1"/>
</dbReference>
<feature type="transmembrane region" description="Helical" evidence="9">
    <location>
        <begin position="328"/>
        <end position="347"/>
    </location>
</feature>
<comment type="similarity">
    <text evidence="2">Belongs to the major facilitator superfamily. TCR/Tet family.</text>
</comment>
<dbReference type="PROSITE" id="PS50850">
    <property type="entry name" value="MFS"/>
    <property type="match status" value="1"/>
</dbReference>
<dbReference type="Gene3D" id="1.20.1250.20">
    <property type="entry name" value="MFS general substrate transporter like domains"/>
    <property type="match status" value="1"/>
</dbReference>
<accession>A0AAE3KL67</accession>
<evidence type="ECO:0000256" key="5">
    <source>
        <dbReference type="ARBA" id="ARBA00022692"/>
    </source>
</evidence>
<reference evidence="11" key="1">
    <citation type="submission" date="2022-06" db="EMBL/GenBank/DDBJ databases">
        <title>Genomic Encyclopedia of Archaeal and Bacterial Type Strains, Phase II (KMG-II): from individual species to whole genera.</title>
        <authorList>
            <person name="Goeker M."/>
        </authorList>
    </citation>
    <scope>NUCLEOTIDE SEQUENCE</scope>
    <source>
        <strain evidence="11">DSM 43935</strain>
    </source>
</reference>
<dbReference type="GO" id="GO:0005886">
    <property type="term" value="C:plasma membrane"/>
    <property type="evidence" value="ECO:0007669"/>
    <property type="project" value="UniProtKB-SubCell"/>
</dbReference>
<feature type="transmembrane region" description="Helical" evidence="9">
    <location>
        <begin position="527"/>
        <end position="546"/>
    </location>
</feature>
<dbReference type="SUPFAM" id="SSF103473">
    <property type="entry name" value="MFS general substrate transporter"/>
    <property type="match status" value="1"/>
</dbReference>
<dbReference type="CDD" id="cd17502">
    <property type="entry name" value="MFS_Azr1_MDR_like"/>
    <property type="match status" value="1"/>
</dbReference>
<dbReference type="RefSeq" id="WP_253771826.1">
    <property type="nucleotide sequence ID" value="NZ_JAMTCK010000006.1"/>
</dbReference>
<feature type="transmembrane region" description="Helical" evidence="9">
    <location>
        <begin position="384"/>
        <end position="406"/>
    </location>
</feature>
<dbReference type="AlphaFoldDB" id="A0AAE3KL67"/>
<dbReference type="InterPro" id="IPR013783">
    <property type="entry name" value="Ig-like_fold"/>
</dbReference>
<evidence type="ECO:0000256" key="9">
    <source>
        <dbReference type="SAM" id="Phobius"/>
    </source>
</evidence>
<feature type="region of interest" description="Disordered" evidence="8">
    <location>
        <begin position="570"/>
        <end position="630"/>
    </location>
</feature>
<dbReference type="Gene3D" id="2.60.40.10">
    <property type="entry name" value="Immunoglobulins"/>
    <property type="match status" value="1"/>
</dbReference>
<feature type="transmembrane region" description="Helical" evidence="9">
    <location>
        <begin position="127"/>
        <end position="148"/>
    </location>
</feature>
<evidence type="ECO:0000256" key="4">
    <source>
        <dbReference type="ARBA" id="ARBA00022475"/>
    </source>
</evidence>
<feature type="compositionally biased region" description="Low complexity" evidence="8">
    <location>
        <begin position="570"/>
        <end position="606"/>
    </location>
</feature>
<keyword evidence="6 9" id="KW-1133">Transmembrane helix</keyword>
<dbReference type="Pfam" id="PF07690">
    <property type="entry name" value="MFS_1"/>
    <property type="match status" value="1"/>
</dbReference>
<dbReference type="SUPFAM" id="SSF49478">
    <property type="entry name" value="Cna protein B-type domain"/>
    <property type="match status" value="1"/>
</dbReference>
<keyword evidence="12" id="KW-1185">Reference proteome</keyword>
<name>A0AAE3KL67_9PSEU</name>
<keyword evidence="4" id="KW-1003">Cell membrane</keyword>
<dbReference type="InterPro" id="IPR020846">
    <property type="entry name" value="MFS_dom"/>
</dbReference>
<feature type="transmembrane region" description="Helical" evidence="9">
    <location>
        <begin position="287"/>
        <end position="308"/>
    </location>
</feature>
<evidence type="ECO:0000256" key="2">
    <source>
        <dbReference type="ARBA" id="ARBA00007520"/>
    </source>
</evidence>
<feature type="transmembrane region" description="Helical" evidence="9">
    <location>
        <begin position="193"/>
        <end position="214"/>
    </location>
</feature>
<feature type="transmembrane region" description="Helical" evidence="9">
    <location>
        <begin position="359"/>
        <end position="378"/>
    </location>
</feature>
<dbReference type="InterPro" id="IPR008969">
    <property type="entry name" value="CarboxyPept-like_regulatory"/>
</dbReference>
<organism evidence="11 12">
    <name type="scientific">Goodfellowiella coeruleoviolacea</name>
    <dbReference type="NCBI Taxonomy" id="334858"/>
    <lineage>
        <taxon>Bacteria</taxon>
        <taxon>Bacillati</taxon>
        <taxon>Actinomycetota</taxon>
        <taxon>Actinomycetes</taxon>
        <taxon>Pseudonocardiales</taxon>
        <taxon>Pseudonocardiaceae</taxon>
        <taxon>Goodfellowiella</taxon>
    </lineage>
</organism>
<sequence>MTRSTVDSPAAAPPPRASEQSAPGGLTHRQILTILSGLMLGMFLAALDQTIVGTAIRTIADDLNGLSLQAWATTAYLITSTITTPLYGKLSDIYGRKPFFISAITIFVIGSLACTFSQSMYELAAFRALQGLGAGGLMSLALTIVADIVPPRQRAKYQGYFLAVFGTSSVLGPVVGGFFAGQSEIIGITGWRWVFLVNVPIGVVALFVVAKVLNVPHQRRDHRIDWWGALTLTVGLVPLLIVAEQGREWGWDSNRSVICYAIGAVGVLAFVFVEFLMKDEALIPLRLFRNGVFSMVIVLGVVIGLGMFGGITMIPQYLQIVKGESPTAAGLLMLPMMVGMMTASITSGQITSRTGRYKIFPIIGTALMVCGLLLFHNVTVDTPLWQTMLCMVVFGLGLGSCMQTLTVAAQNAVPFRDMGVATASTTFFRQMGGTLGVAVFLSILFSTVGDRIRDAFQSVVPTPEFQAALRDPAVLRDPVNKPVLDMLQSGGGGSDAGGVLQDSSFLQQIDSRLARPFLVGFADSIDTVFLAGAAVAVVAFVLSLFLKEIPLRTHSGVQAAMMEGAEALAPTEGAEAPAAQPASTTPSVPTAQAAASRAEAGADSPAGSGRMAPFTGDLQQPAQPAPELVGAGRHAAPNHLRSEANHSRNGHSLAAQDVLRAAAPTGAATPATPAEPGGQSVHGSVRRQDGIPVPGAVLTLIDQVGRQVGRGSAGNDGGFTLTAPAAGSYVLIASAPGHQPQASSLLVGGGPTTVDVILAGSSGLYGAVRRAGGEQDGQADPIAGATVTLADAHGEVVGAQATTAEGDFRFTELGAGFYTLVVNAEGYRPAAATVVVPETGDVRKDVELVGGARLSGVAHTDGGLTVADARITVIDANGNVVGVTRTDSAGQYVISDLPEGEYTVIASGYPPAASQLRIAAGEHGQHDVRLGYEEEA</sequence>
<dbReference type="NCBIfam" id="TIGR00711">
    <property type="entry name" value="efflux_EmrB"/>
    <property type="match status" value="1"/>
</dbReference>
<dbReference type="Gene3D" id="2.60.40.1120">
    <property type="entry name" value="Carboxypeptidase-like, regulatory domain"/>
    <property type="match status" value="2"/>
</dbReference>
<gene>
    <name evidence="11" type="ORF">LX83_003067</name>
</gene>
<feature type="transmembrane region" description="Helical" evidence="9">
    <location>
        <begin position="68"/>
        <end position="87"/>
    </location>
</feature>
<evidence type="ECO:0000259" key="10">
    <source>
        <dbReference type="PROSITE" id="PS50850"/>
    </source>
</evidence>
<dbReference type="PRINTS" id="PR01036">
    <property type="entry name" value="TCRTETB"/>
</dbReference>
<proteinExistence type="inferred from homology"/>
<dbReference type="PANTHER" id="PTHR23501">
    <property type="entry name" value="MAJOR FACILITATOR SUPERFAMILY"/>
    <property type="match status" value="1"/>
</dbReference>
<comment type="subcellular location">
    <subcellularLocation>
        <location evidence="1">Cell membrane</location>
        <topology evidence="1">Multi-pass membrane protein</topology>
    </subcellularLocation>
</comment>
<dbReference type="PANTHER" id="PTHR23501:SF197">
    <property type="entry name" value="COMD"/>
    <property type="match status" value="1"/>
</dbReference>
<feature type="transmembrane region" description="Helical" evidence="9">
    <location>
        <begin position="160"/>
        <end position="181"/>
    </location>
</feature>
<dbReference type="GO" id="GO:0022857">
    <property type="term" value="F:transmembrane transporter activity"/>
    <property type="evidence" value="ECO:0007669"/>
    <property type="project" value="InterPro"/>
</dbReference>
<comment type="caution">
    <text evidence="11">The sequence shown here is derived from an EMBL/GenBank/DDBJ whole genome shotgun (WGS) entry which is preliminary data.</text>
</comment>
<feature type="region of interest" description="Disordered" evidence="8">
    <location>
        <begin position="664"/>
        <end position="689"/>
    </location>
</feature>
<feature type="region of interest" description="Disordered" evidence="8">
    <location>
        <begin position="1"/>
        <end position="23"/>
    </location>
</feature>
<dbReference type="InterPro" id="IPR004638">
    <property type="entry name" value="EmrB-like"/>
</dbReference>
<evidence type="ECO:0000256" key="6">
    <source>
        <dbReference type="ARBA" id="ARBA00022989"/>
    </source>
</evidence>
<dbReference type="FunFam" id="1.20.1720.10:FF:000004">
    <property type="entry name" value="EmrB/QacA family drug resistance transporter"/>
    <property type="match status" value="1"/>
</dbReference>
<feature type="transmembrane region" description="Helical" evidence="9">
    <location>
        <begin position="427"/>
        <end position="448"/>
    </location>
</feature>
<protein>
    <submittedName>
        <fullName evidence="11">Drug resistance transporter, EmrB/QacA subfamily</fullName>
    </submittedName>
</protein>
<evidence type="ECO:0000256" key="3">
    <source>
        <dbReference type="ARBA" id="ARBA00022448"/>
    </source>
</evidence>
<dbReference type="EMBL" id="JAMTCK010000006">
    <property type="protein sequence ID" value="MCP2166208.1"/>
    <property type="molecule type" value="Genomic_DNA"/>
</dbReference>
<dbReference type="Pfam" id="PF13620">
    <property type="entry name" value="CarboxypepD_reg"/>
    <property type="match status" value="3"/>
</dbReference>
<feature type="transmembrane region" description="Helical" evidence="9">
    <location>
        <begin position="226"/>
        <end position="243"/>
    </location>
</feature>
<feature type="transmembrane region" description="Helical" evidence="9">
    <location>
        <begin position="99"/>
        <end position="121"/>
    </location>
</feature>
<evidence type="ECO:0000313" key="11">
    <source>
        <dbReference type="EMBL" id="MCP2166208.1"/>
    </source>
</evidence>
<keyword evidence="5 9" id="KW-0812">Transmembrane</keyword>
<evidence type="ECO:0000313" key="12">
    <source>
        <dbReference type="Proteomes" id="UP001206128"/>
    </source>
</evidence>
<dbReference type="GO" id="GO:0005975">
    <property type="term" value="P:carbohydrate metabolic process"/>
    <property type="evidence" value="ECO:0007669"/>
    <property type="project" value="UniProtKB-ARBA"/>
</dbReference>
<evidence type="ECO:0000256" key="8">
    <source>
        <dbReference type="SAM" id="MobiDB-lite"/>
    </source>
</evidence>
<dbReference type="InterPro" id="IPR036259">
    <property type="entry name" value="MFS_trans_sf"/>
</dbReference>
<keyword evidence="7 9" id="KW-0472">Membrane</keyword>
<evidence type="ECO:0000256" key="7">
    <source>
        <dbReference type="ARBA" id="ARBA00023136"/>
    </source>
</evidence>
<feature type="compositionally biased region" description="Low complexity" evidence="8">
    <location>
        <begin position="664"/>
        <end position="678"/>
    </location>
</feature>
<keyword evidence="3" id="KW-0813">Transport</keyword>
<evidence type="ECO:0000256" key="1">
    <source>
        <dbReference type="ARBA" id="ARBA00004651"/>
    </source>
</evidence>